<protein>
    <submittedName>
        <fullName evidence="1">Uncharacterized protein</fullName>
    </submittedName>
</protein>
<name>A0A8C8RPP1_9SAUR</name>
<accession>A0A8C8RPP1</accession>
<keyword evidence="2" id="KW-1185">Reference proteome</keyword>
<dbReference type="PANTHER" id="PTHR45913:SF10">
    <property type="entry name" value="DUF4371 DOMAIN-CONTAINING PROTEIN"/>
    <property type="match status" value="1"/>
</dbReference>
<proteinExistence type="predicted"/>
<sequence length="618" mass="69910">MSASKKAKLDVRSFQPSWTDKFGFVPNGDRAVCAFCRESVVCRTSSVQRHFQTKHEKSFFGDADKIESIARAVAGFEKESSIFKHLIINKNQAATEGSYKVAQCIAKYGKPFTDGEYIKEVFLSTSEALFSDMPEKDAILTRIKELPVSVRTIERCISEMAENINEKQTTALKDAAVFSVAVDESMDINDVSRVAIVARYCASGEIREELCCLKPLPDTPTLGDIAETFVNHFEERGVDIRKIFCVTTSDAPAIVGKQMRFVKLLEDKIGHPTVKLHCVIHQENLCAEILNSELNNVVNTVVQIVNFLVARSTLIHGRFRALLEEMDGAYKDAPCHIPWLSCSKILVQFVNCFDAIKASLSENGQNFPETEDNKWLCKLMFLTDITGHLNELNLCLQGEGQTVLDFYETWKAFVAKLAVFSQDIRSSTFRYFQHIKGLSTHCTICVDEIGTYMEKLESEFVERFQDFQQFGPMFSFLITPENFDESKMDLSVFQWMCVKDFEMQLIDLQCSTLWSSKFKDLQHELGVTKKGHGASILTCWMSLPVQFNCLKKMAFAMLSAFGSTYLCDQVFSHMKSVHCFSRSRLTADHLEACVQLKVSKYEPDIGKLSKQKQGQGSH</sequence>
<organism evidence="1 2">
    <name type="scientific">Pelusios castaneus</name>
    <name type="common">West African mud turtle</name>
    <dbReference type="NCBI Taxonomy" id="367368"/>
    <lineage>
        <taxon>Eukaryota</taxon>
        <taxon>Metazoa</taxon>
        <taxon>Chordata</taxon>
        <taxon>Craniata</taxon>
        <taxon>Vertebrata</taxon>
        <taxon>Euteleostomi</taxon>
        <taxon>Archelosauria</taxon>
        <taxon>Testudinata</taxon>
        <taxon>Testudines</taxon>
        <taxon>Pleurodira</taxon>
        <taxon>Pelomedusidae</taxon>
        <taxon>Pelusios</taxon>
    </lineage>
</organism>
<reference evidence="1" key="2">
    <citation type="submission" date="2025-09" db="UniProtKB">
        <authorList>
            <consortium name="Ensembl"/>
        </authorList>
    </citation>
    <scope>IDENTIFICATION</scope>
</reference>
<dbReference type="SUPFAM" id="SSF53098">
    <property type="entry name" value="Ribonuclease H-like"/>
    <property type="match status" value="1"/>
</dbReference>
<reference evidence="1" key="1">
    <citation type="submission" date="2025-08" db="UniProtKB">
        <authorList>
            <consortium name="Ensembl"/>
        </authorList>
    </citation>
    <scope>IDENTIFICATION</scope>
</reference>
<dbReference type="Ensembl" id="ENSPCET00000009332.1">
    <property type="protein sequence ID" value="ENSPCEP00000009015.1"/>
    <property type="gene ID" value="ENSPCEG00000007238.1"/>
</dbReference>
<dbReference type="InterPro" id="IPR012337">
    <property type="entry name" value="RNaseH-like_sf"/>
</dbReference>
<evidence type="ECO:0000313" key="1">
    <source>
        <dbReference type="Ensembl" id="ENSPCEP00000009015.1"/>
    </source>
</evidence>
<dbReference type="Proteomes" id="UP000694393">
    <property type="component" value="Unplaced"/>
</dbReference>
<dbReference type="PANTHER" id="PTHR45913">
    <property type="entry name" value="EPM2A-INTERACTING PROTEIN 1"/>
    <property type="match status" value="1"/>
</dbReference>
<dbReference type="AlphaFoldDB" id="A0A8C8RPP1"/>
<evidence type="ECO:0000313" key="2">
    <source>
        <dbReference type="Proteomes" id="UP000694393"/>
    </source>
</evidence>